<evidence type="ECO:0000313" key="13">
    <source>
        <dbReference type="Proteomes" id="UP001210925"/>
    </source>
</evidence>
<comment type="caution">
    <text evidence="12">The sequence shown here is derived from an EMBL/GenBank/DDBJ whole genome shotgun (WGS) entry which is preliminary data.</text>
</comment>
<dbReference type="Pfam" id="PF16916">
    <property type="entry name" value="ZT_dimer"/>
    <property type="match status" value="1"/>
</dbReference>
<evidence type="ECO:0000256" key="7">
    <source>
        <dbReference type="ARBA" id="ARBA00023136"/>
    </source>
</evidence>
<dbReference type="AlphaFoldDB" id="A0AAD5UEM4"/>
<evidence type="ECO:0000259" key="11">
    <source>
        <dbReference type="Pfam" id="PF16916"/>
    </source>
</evidence>
<dbReference type="InterPro" id="IPR002524">
    <property type="entry name" value="Cation_efflux"/>
</dbReference>
<evidence type="ECO:0000256" key="9">
    <source>
        <dbReference type="SAM" id="Phobius"/>
    </source>
</evidence>
<keyword evidence="13" id="KW-1185">Reference proteome</keyword>
<reference evidence="12" key="1">
    <citation type="submission" date="2020-05" db="EMBL/GenBank/DDBJ databases">
        <title>Phylogenomic resolution of chytrid fungi.</title>
        <authorList>
            <person name="Stajich J.E."/>
            <person name="Amses K."/>
            <person name="Simmons R."/>
            <person name="Seto K."/>
            <person name="Myers J."/>
            <person name="Bonds A."/>
            <person name="Quandt C.A."/>
            <person name="Barry K."/>
            <person name="Liu P."/>
            <person name="Grigoriev I."/>
            <person name="Longcore J.E."/>
            <person name="James T.Y."/>
        </authorList>
    </citation>
    <scope>NUCLEOTIDE SEQUENCE</scope>
    <source>
        <strain evidence="12">PLAUS21</strain>
    </source>
</reference>
<dbReference type="Gene3D" id="1.20.1510.10">
    <property type="entry name" value="Cation efflux protein transmembrane domain"/>
    <property type="match status" value="1"/>
</dbReference>
<dbReference type="InterPro" id="IPR036837">
    <property type="entry name" value="Cation_efflux_CTD_sf"/>
</dbReference>
<feature type="region of interest" description="Disordered" evidence="8">
    <location>
        <begin position="1"/>
        <end position="28"/>
    </location>
</feature>
<proteinExistence type="inferred from homology"/>
<dbReference type="InterPro" id="IPR027469">
    <property type="entry name" value="Cation_efflux_TMD_sf"/>
</dbReference>
<dbReference type="Pfam" id="PF01545">
    <property type="entry name" value="Cation_efflux"/>
    <property type="match status" value="1"/>
</dbReference>
<keyword evidence="5" id="KW-0862">Zinc</keyword>
<dbReference type="PANTHER" id="PTHR45820:SF4">
    <property type="entry name" value="ZINC TRANSPORTER 63C, ISOFORM F"/>
    <property type="match status" value="1"/>
</dbReference>
<name>A0AAD5UEM4_9FUNG</name>
<dbReference type="InterPro" id="IPR058533">
    <property type="entry name" value="Cation_efflux_TM"/>
</dbReference>
<evidence type="ECO:0000313" key="12">
    <source>
        <dbReference type="EMBL" id="KAJ3252560.1"/>
    </source>
</evidence>
<dbReference type="PANTHER" id="PTHR45820">
    <property type="entry name" value="FI23527P1"/>
    <property type="match status" value="1"/>
</dbReference>
<evidence type="ECO:0000256" key="8">
    <source>
        <dbReference type="SAM" id="MobiDB-lite"/>
    </source>
</evidence>
<evidence type="ECO:0000256" key="4">
    <source>
        <dbReference type="ARBA" id="ARBA00022692"/>
    </source>
</evidence>
<keyword evidence="3" id="KW-0813">Transport</keyword>
<evidence type="ECO:0000256" key="5">
    <source>
        <dbReference type="ARBA" id="ARBA00022833"/>
    </source>
</evidence>
<keyword evidence="4 9" id="KW-0812">Transmembrane</keyword>
<evidence type="ECO:0000256" key="6">
    <source>
        <dbReference type="ARBA" id="ARBA00022989"/>
    </source>
</evidence>
<comment type="subcellular location">
    <subcellularLocation>
        <location evidence="1">Membrane</location>
        <topology evidence="1">Multi-pass membrane protein</topology>
    </subcellularLocation>
</comment>
<comment type="similarity">
    <text evidence="2">Belongs to the cation diffusion facilitator (CDF) transporter (TC 2.A.4) family. SLC30A subfamily.</text>
</comment>
<feature type="compositionally biased region" description="Basic and acidic residues" evidence="8">
    <location>
        <begin position="15"/>
        <end position="28"/>
    </location>
</feature>
<dbReference type="SUPFAM" id="SSF160240">
    <property type="entry name" value="Cation efflux protein cytoplasmic domain-like"/>
    <property type="match status" value="1"/>
</dbReference>
<feature type="domain" description="Cation efflux protein cytoplasmic" evidence="11">
    <location>
        <begin position="164"/>
        <end position="232"/>
    </location>
</feature>
<gene>
    <name evidence="12" type="ORF">HK103_001412</name>
</gene>
<evidence type="ECO:0000259" key="10">
    <source>
        <dbReference type="Pfam" id="PF01545"/>
    </source>
</evidence>
<protein>
    <submittedName>
        <fullName evidence="12">Uncharacterized protein</fullName>
    </submittedName>
</protein>
<dbReference type="GO" id="GO:0006882">
    <property type="term" value="P:intracellular zinc ion homeostasis"/>
    <property type="evidence" value="ECO:0007669"/>
    <property type="project" value="TreeGrafter"/>
</dbReference>
<dbReference type="InterPro" id="IPR027470">
    <property type="entry name" value="Cation_efflux_CTD"/>
</dbReference>
<dbReference type="EMBL" id="JADGKB010000137">
    <property type="protein sequence ID" value="KAJ3252560.1"/>
    <property type="molecule type" value="Genomic_DNA"/>
</dbReference>
<dbReference type="GO" id="GO:0005385">
    <property type="term" value="F:zinc ion transmembrane transporter activity"/>
    <property type="evidence" value="ECO:0007669"/>
    <property type="project" value="TreeGrafter"/>
</dbReference>
<dbReference type="SUPFAM" id="SSF161111">
    <property type="entry name" value="Cation efflux protein transmembrane domain-like"/>
    <property type="match status" value="1"/>
</dbReference>
<evidence type="ECO:0000256" key="1">
    <source>
        <dbReference type="ARBA" id="ARBA00004141"/>
    </source>
</evidence>
<feature type="transmembrane region" description="Helical" evidence="9">
    <location>
        <begin position="95"/>
        <end position="119"/>
    </location>
</feature>
<evidence type="ECO:0000256" key="2">
    <source>
        <dbReference type="ARBA" id="ARBA00008873"/>
    </source>
</evidence>
<dbReference type="GO" id="GO:0016020">
    <property type="term" value="C:membrane"/>
    <property type="evidence" value="ECO:0007669"/>
    <property type="project" value="UniProtKB-SubCell"/>
</dbReference>
<sequence>MVSLINAGHSHGHSHGHDHSGHAGHSHFEDRLLHDEENPHEPHTHTHNGQVYHQLPTDLEEIVEQDPLELNTAVVKAAELLKKEHTHTDLNLHGVYLHLFGDLLTSIGVISSTLIIIYVKQDWTIYMDPLMSLLITVIIIISTIPLCRSAIFILLQATPQTISLPALKKDLMKIRGIANIHELHVWQLSDTQIIGSVHVVLAKTNESYMEIADLIKIKMHDHGIHSSTVQPEFVDEYDDCALQCPVGCDELRCCPLERTE</sequence>
<evidence type="ECO:0000256" key="3">
    <source>
        <dbReference type="ARBA" id="ARBA00022448"/>
    </source>
</evidence>
<feature type="transmembrane region" description="Helical" evidence="9">
    <location>
        <begin position="131"/>
        <end position="155"/>
    </location>
</feature>
<keyword evidence="6 9" id="KW-1133">Transmembrane helix</keyword>
<feature type="domain" description="Cation efflux protein transmembrane" evidence="10">
    <location>
        <begin position="80"/>
        <end position="155"/>
    </location>
</feature>
<dbReference type="NCBIfam" id="TIGR01297">
    <property type="entry name" value="CDF"/>
    <property type="match status" value="1"/>
</dbReference>
<dbReference type="Proteomes" id="UP001210925">
    <property type="component" value="Unassembled WGS sequence"/>
</dbReference>
<keyword evidence="7 9" id="KW-0472">Membrane</keyword>
<organism evidence="12 13">
    <name type="scientific">Boothiomyces macroporosus</name>
    <dbReference type="NCBI Taxonomy" id="261099"/>
    <lineage>
        <taxon>Eukaryota</taxon>
        <taxon>Fungi</taxon>
        <taxon>Fungi incertae sedis</taxon>
        <taxon>Chytridiomycota</taxon>
        <taxon>Chytridiomycota incertae sedis</taxon>
        <taxon>Chytridiomycetes</taxon>
        <taxon>Rhizophydiales</taxon>
        <taxon>Terramycetaceae</taxon>
        <taxon>Boothiomyces</taxon>
    </lineage>
</organism>
<accession>A0AAD5UEM4</accession>